<evidence type="ECO:0000313" key="3">
    <source>
        <dbReference type="EMBL" id="KAJ6801802.1"/>
    </source>
</evidence>
<dbReference type="EMBL" id="JANAVB010017758">
    <property type="protein sequence ID" value="KAJ6830210.1"/>
    <property type="molecule type" value="Genomic_DNA"/>
</dbReference>
<evidence type="ECO:0000313" key="5">
    <source>
        <dbReference type="Proteomes" id="UP001140949"/>
    </source>
</evidence>
<dbReference type="EMBL" id="JANAVB010044569">
    <property type="protein sequence ID" value="KAJ6791211.1"/>
    <property type="molecule type" value="Genomic_DNA"/>
</dbReference>
<reference evidence="2" key="2">
    <citation type="submission" date="2023-04" db="EMBL/GenBank/DDBJ databases">
        <authorList>
            <person name="Bruccoleri R.E."/>
            <person name="Oakeley E.J."/>
            <person name="Faust A.-M."/>
            <person name="Dessus-Babus S."/>
            <person name="Altorfer M."/>
            <person name="Burckhardt D."/>
            <person name="Oertli M."/>
            <person name="Naumann U."/>
            <person name="Petersen F."/>
            <person name="Wong J."/>
        </authorList>
    </citation>
    <scope>NUCLEOTIDE SEQUENCE</scope>
    <source>
        <strain evidence="2">GSM-AAB239-AS_SAM_17_03QT</strain>
        <tissue evidence="2">Leaf</tissue>
    </source>
</reference>
<name>A0AAX6ECY2_IRIPA</name>
<keyword evidence="5" id="KW-1185">Reference proteome</keyword>
<organism evidence="2 5">
    <name type="scientific">Iris pallida</name>
    <name type="common">Sweet iris</name>
    <dbReference type="NCBI Taxonomy" id="29817"/>
    <lineage>
        <taxon>Eukaryota</taxon>
        <taxon>Viridiplantae</taxon>
        <taxon>Streptophyta</taxon>
        <taxon>Embryophyta</taxon>
        <taxon>Tracheophyta</taxon>
        <taxon>Spermatophyta</taxon>
        <taxon>Magnoliopsida</taxon>
        <taxon>Liliopsida</taxon>
        <taxon>Asparagales</taxon>
        <taxon>Iridaceae</taxon>
        <taxon>Iridoideae</taxon>
        <taxon>Irideae</taxon>
        <taxon>Iris</taxon>
    </lineage>
</organism>
<proteinExistence type="predicted"/>
<reference evidence="2" key="1">
    <citation type="journal article" date="2023" name="GigaByte">
        <title>Genome assembly of the bearded iris, Iris pallida Lam.</title>
        <authorList>
            <person name="Bruccoleri R.E."/>
            <person name="Oakeley E.J."/>
            <person name="Faust A.M.E."/>
            <person name="Altorfer M."/>
            <person name="Dessus-Babus S."/>
            <person name="Burckhardt D."/>
            <person name="Oertli M."/>
            <person name="Naumann U."/>
            <person name="Petersen F."/>
            <person name="Wong J."/>
        </authorList>
    </citation>
    <scope>NUCLEOTIDE SEQUENCE</scope>
    <source>
        <strain evidence="2">GSM-AAB239-AS_SAM_17_03QT</strain>
    </source>
</reference>
<evidence type="ECO:0000313" key="4">
    <source>
        <dbReference type="EMBL" id="KAJ6830210.1"/>
    </source>
</evidence>
<dbReference type="EMBL" id="JANAVB010037619">
    <property type="protein sequence ID" value="KAJ6801802.1"/>
    <property type="molecule type" value="Genomic_DNA"/>
</dbReference>
<evidence type="ECO:0000313" key="1">
    <source>
        <dbReference type="EMBL" id="KAJ6791211.1"/>
    </source>
</evidence>
<gene>
    <name evidence="2" type="ORF">M6B38_196170</name>
    <name evidence="3" type="ORF">M6B38_196175</name>
    <name evidence="1" type="ORF">M6B38_245475</name>
    <name evidence="4" type="ORF">M6B38_354900</name>
</gene>
<comment type="caution">
    <text evidence="2">The sequence shown here is derived from an EMBL/GenBank/DDBJ whole genome shotgun (WGS) entry which is preliminary data.</text>
</comment>
<accession>A0AAX6ECY2</accession>
<dbReference type="Proteomes" id="UP001140949">
    <property type="component" value="Unassembled WGS sequence"/>
</dbReference>
<protein>
    <submittedName>
        <fullName evidence="2">Uncharacterized protein</fullName>
    </submittedName>
</protein>
<sequence length="45" mass="4905">MSMARMKLPTSRRLFSTGVPAASGGVPDRFSDVRRRTTFVSDSGD</sequence>
<dbReference type="EMBL" id="JANAVB010037619">
    <property type="protein sequence ID" value="KAJ6801801.1"/>
    <property type="molecule type" value="Genomic_DNA"/>
</dbReference>
<evidence type="ECO:0000313" key="2">
    <source>
        <dbReference type="EMBL" id="KAJ6801801.1"/>
    </source>
</evidence>
<dbReference type="AlphaFoldDB" id="A0AAX6ECY2"/>